<name>A0A9W8HDA2_9FUNG</name>
<comment type="caution">
    <text evidence="2">The sequence shown here is derived from an EMBL/GenBank/DDBJ whole genome shotgun (WGS) entry which is preliminary data.</text>
</comment>
<feature type="region of interest" description="Disordered" evidence="1">
    <location>
        <begin position="754"/>
        <end position="776"/>
    </location>
</feature>
<feature type="compositionally biased region" description="Low complexity" evidence="1">
    <location>
        <begin position="367"/>
        <end position="376"/>
    </location>
</feature>
<sequence length="1092" mass="113566">MAGRRSEMAMRAALLNPRATAAEISGTLQGAAARADDPAPPPPLPLRPAHTVGEWQPMAAGLHAIDESSELADYATTTSGGGGGGGGGRQNNIRKNILSGFRRVAKAVKTAGRSDPPLARRAGADARHSVHGAPARMSVGPGSIQHLHMADGPQQDVRFPLYPGSDLPGRGPAALAADGEGVAPQPAPRQRSLTDQVRIRVQTTAARPQPHVQPQMARAYSHHGGLARVPTSGSLASVDRVSSASSASLRRSGESLDQRVPSPAPGPGVARAEPGARALSPLRLDTTAATDAAAGAIPSGPRSADAVTALRLQRDAARPTPAAADDGSRGRRRDRSMTLPGPAQAGLVRKASVPHSDAHDELRRLARGIAAAATAPSPEPEPKPEPKPEPRSEPKSEPEPENERLAADVDVSPLLERAAPGARRKSVDVPRRISSDLMVMMPLLPSPADTASPGNQPPSARSSHEGPAARRALHRSASERGAQFAARGGPASGGSASTGPGSSGSSSSAVIDPVYASVMMGDDKPRLYLRQASDSDEASLPLPPPPLPGRPSACPEYVPLNDSGVQVDDRHGLYPVRSSSASLASQSGGDVRRHQHQHQSQHQGGYSASLLGLAASASRSSLLNPSGSPPCPFSFSHSRFSLINQDGSLNLVSYQFDQLESYQKRLSASGSSAGSPPHRSEASISGRLAHGKGADGGGWFWSSPDPPATRQRRLMRKSRKESCASPSSSPLLMHQSKADLLLGAGLPPPPASLSVNMWTAGGDGSGERPDRGLSASSVHSLALPAVSASRVSESSASSVGLGQARRPRQASQAHQLSIYPMPEVPAMYRRSSDSPGMRSAGGRWPRLMQMAPESVPFDVVYRSSVAAMPLEQALTLVEGTAGQRRLSSSSELELAAAAAAVASGGHHGRRRRHHHKRTASVLTASELDDVMIRTAEACHSIQTAIRVQQASESGLGDWLSSVLSRQHALGADDRPAAGGADLSADDSQSPGESGPDRARFFSASCSPAAAHDLRSSSSGEEARQSSLNLWAAESTAGSSAGYPHHSHHHHHHHHHQAGSGFCTSQDSIAAHDPVPGSGSTSPRLFRESADLL</sequence>
<feature type="region of interest" description="Disordered" evidence="1">
    <location>
        <begin position="174"/>
        <end position="194"/>
    </location>
</feature>
<feature type="region of interest" description="Disordered" evidence="1">
    <location>
        <begin position="312"/>
        <end position="509"/>
    </location>
</feature>
<feature type="compositionally biased region" description="Basic residues" evidence="1">
    <location>
        <begin position="1044"/>
        <end position="1056"/>
    </location>
</feature>
<feature type="compositionally biased region" description="Low complexity" evidence="1">
    <location>
        <begin position="976"/>
        <end position="987"/>
    </location>
</feature>
<proteinExistence type="predicted"/>
<accession>A0A9W8HDA2</accession>
<feature type="region of interest" description="Disordered" evidence="1">
    <location>
        <begin position="1036"/>
        <end position="1092"/>
    </location>
</feature>
<feature type="region of interest" description="Disordered" evidence="1">
    <location>
        <begin position="221"/>
        <end position="240"/>
    </location>
</feature>
<feature type="compositionally biased region" description="Low complexity" evidence="1">
    <location>
        <begin position="578"/>
        <end position="587"/>
    </location>
</feature>
<feature type="compositionally biased region" description="Basic and acidic residues" evidence="1">
    <location>
        <begin position="425"/>
        <end position="434"/>
    </location>
</feature>
<feature type="region of interest" description="Disordered" evidence="1">
    <location>
        <begin position="246"/>
        <end position="276"/>
    </location>
</feature>
<feature type="compositionally biased region" description="Gly residues" evidence="1">
    <location>
        <begin position="79"/>
        <end position="89"/>
    </location>
</feature>
<evidence type="ECO:0000256" key="1">
    <source>
        <dbReference type="SAM" id="MobiDB-lite"/>
    </source>
</evidence>
<feature type="compositionally biased region" description="Basic residues" evidence="1">
    <location>
        <begin position="710"/>
        <end position="719"/>
    </location>
</feature>
<keyword evidence="3" id="KW-1185">Reference proteome</keyword>
<feature type="compositionally biased region" description="Polar residues" evidence="1">
    <location>
        <begin position="452"/>
        <end position="461"/>
    </location>
</feature>
<protein>
    <submittedName>
        <fullName evidence="2">Uncharacterized protein</fullName>
    </submittedName>
</protein>
<feature type="compositionally biased region" description="Basic and acidic residues" evidence="1">
    <location>
        <begin position="380"/>
        <end position="407"/>
    </location>
</feature>
<gene>
    <name evidence="2" type="ORF">H4R18_002983</name>
</gene>
<feature type="region of interest" description="Disordered" evidence="1">
    <location>
        <begin position="25"/>
        <end position="60"/>
    </location>
</feature>
<feature type="compositionally biased region" description="Low complexity" evidence="1">
    <location>
        <begin position="485"/>
        <end position="509"/>
    </location>
</feature>
<dbReference type="OrthoDB" id="5573856at2759"/>
<feature type="region of interest" description="Disordered" evidence="1">
    <location>
        <begin position="971"/>
        <end position="1000"/>
    </location>
</feature>
<evidence type="ECO:0000313" key="2">
    <source>
        <dbReference type="EMBL" id="KAJ2781262.1"/>
    </source>
</evidence>
<dbReference type="Proteomes" id="UP001140217">
    <property type="component" value="Unassembled WGS sequence"/>
</dbReference>
<organism evidence="2 3">
    <name type="scientific">Coemansia javaensis</name>
    <dbReference type="NCBI Taxonomy" id="2761396"/>
    <lineage>
        <taxon>Eukaryota</taxon>
        <taxon>Fungi</taxon>
        <taxon>Fungi incertae sedis</taxon>
        <taxon>Zoopagomycota</taxon>
        <taxon>Kickxellomycotina</taxon>
        <taxon>Kickxellomycetes</taxon>
        <taxon>Kickxellales</taxon>
        <taxon>Kickxellaceae</taxon>
        <taxon>Coemansia</taxon>
    </lineage>
</organism>
<feature type="region of interest" description="Disordered" evidence="1">
    <location>
        <begin position="667"/>
        <end position="731"/>
    </location>
</feature>
<feature type="region of interest" description="Disordered" evidence="1">
    <location>
        <begin position="74"/>
        <end position="93"/>
    </location>
</feature>
<feature type="region of interest" description="Disordered" evidence="1">
    <location>
        <begin position="526"/>
        <end position="608"/>
    </location>
</feature>
<reference evidence="2" key="1">
    <citation type="submission" date="2022-07" db="EMBL/GenBank/DDBJ databases">
        <title>Phylogenomic reconstructions and comparative analyses of Kickxellomycotina fungi.</title>
        <authorList>
            <person name="Reynolds N.K."/>
            <person name="Stajich J.E."/>
            <person name="Barry K."/>
            <person name="Grigoriev I.V."/>
            <person name="Crous P."/>
            <person name="Smith M.E."/>
        </authorList>
    </citation>
    <scope>NUCLEOTIDE SEQUENCE</scope>
    <source>
        <strain evidence="2">NBRC 105414</strain>
    </source>
</reference>
<dbReference type="AlphaFoldDB" id="A0A9W8HDA2"/>
<dbReference type="EMBL" id="JANBUL010000110">
    <property type="protein sequence ID" value="KAJ2781262.1"/>
    <property type="molecule type" value="Genomic_DNA"/>
</dbReference>
<feature type="compositionally biased region" description="Low complexity" evidence="1">
    <location>
        <begin position="667"/>
        <end position="677"/>
    </location>
</feature>
<feature type="region of interest" description="Disordered" evidence="1">
    <location>
        <begin position="109"/>
        <end position="135"/>
    </location>
</feature>
<evidence type="ECO:0000313" key="3">
    <source>
        <dbReference type="Proteomes" id="UP001140217"/>
    </source>
</evidence>